<comment type="subcellular location">
    <subcellularLocation>
        <location evidence="2 12">Endoplasmic reticulum membrane</location>
    </subcellularLocation>
</comment>
<dbReference type="GO" id="GO:0102704">
    <property type="term" value="F:GDP-Man:Man(2)GlcNAc(2)-PP-Dol alpha-1,6-mannosyltransferase activity"/>
    <property type="evidence" value="ECO:0007669"/>
    <property type="project" value="UniProtKB-UniRule"/>
</dbReference>
<dbReference type="SUPFAM" id="SSF53756">
    <property type="entry name" value="UDP-Glycosyltransferase/glycogen phosphorylase"/>
    <property type="match status" value="1"/>
</dbReference>
<reference evidence="15" key="1">
    <citation type="submission" date="2022-07" db="EMBL/GenBank/DDBJ databases">
        <title>Phylogenomic reconstructions and comparative analyses of Kickxellomycotina fungi.</title>
        <authorList>
            <person name="Reynolds N.K."/>
            <person name="Stajich J.E."/>
            <person name="Barry K."/>
            <person name="Grigoriev I.V."/>
            <person name="Crous P."/>
            <person name="Smith M.E."/>
        </authorList>
    </citation>
    <scope>NUCLEOTIDE SEQUENCE</scope>
    <source>
        <strain evidence="15">NBRC 105414</strain>
    </source>
</reference>
<evidence type="ECO:0000259" key="14">
    <source>
        <dbReference type="Pfam" id="PF13439"/>
    </source>
</evidence>
<evidence type="ECO:0000256" key="1">
    <source>
        <dbReference type="ARBA" id="ARBA00003142"/>
    </source>
</evidence>
<evidence type="ECO:0000256" key="7">
    <source>
        <dbReference type="ARBA" id="ARBA00022824"/>
    </source>
</evidence>
<dbReference type="EMBL" id="JANBUL010000108">
    <property type="protein sequence ID" value="KAJ2781321.1"/>
    <property type="molecule type" value="Genomic_DNA"/>
</dbReference>
<evidence type="ECO:0000256" key="12">
    <source>
        <dbReference type="RuleBase" id="RU367136"/>
    </source>
</evidence>
<dbReference type="Pfam" id="PF00534">
    <property type="entry name" value="Glycos_transf_1"/>
    <property type="match status" value="1"/>
</dbReference>
<comment type="caution">
    <text evidence="15">The sequence shown here is derived from an EMBL/GenBank/DDBJ whole genome shotgun (WGS) entry which is preliminary data.</text>
</comment>
<comment type="catalytic activity">
    <reaction evidence="11 12">
        <text>an alpha-D-Man-(1-&gt;3)-beta-D-Man-(1-&gt;4)-beta-D-GlcNAc-(1-&gt;4)-alpha-D-GlcNAc-diphospho-di-trans,poly-cis-dolichol + GDP-alpha-D-mannose = an alpha-D-Man-(1-&gt;3)-[alpha-D-Man-(1-&gt;6)]-beta-D-Man-(1-&gt;4)-beta-D-GlcNAc-(1-&gt;4)-alpha-D-GlcNAc-diphospho-di-trans,poly-cis-dolichol + GDP + H(+)</text>
        <dbReference type="Rhea" id="RHEA:29519"/>
        <dbReference type="Rhea" id="RHEA-COMP:19513"/>
        <dbReference type="Rhea" id="RHEA-COMP:19515"/>
        <dbReference type="ChEBI" id="CHEBI:15378"/>
        <dbReference type="ChEBI" id="CHEBI:57527"/>
        <dbReference type="ChEBI" id="CHEBI:58189"/>
        <dbReference type="ChEBI" id="CHEBI:132510"/>
        <dbReference type="ChEBI" id="CHEBI:132511"/>
        <dbReference type="EC" id="2.4.1.257"/>
    </reaction>
    <physiologicalReaction direction="left-to-right" evidence="11 12">
        <dbReference type="Rhea" id="RHEA:29520"/>
    </physiologicalReaction>
</comment>
<comment type="pathway">
    <text evidence="3 12">Protein modification; protein glycosylation.</text>
</comment>
<gene>
    <name evidence="15" type="primary">ALG2</name>
    <name evidence="15" type="ORF">H4R18_002949</name>
</gene>
<evidence type="ECO:0000313" key="15">
    <source>
        <dbReference type="EMBL" id="KAJ2781321.1"/>
    </source>
</evidence>
<evidence type="ECO:0000256" key="2">
    <source>
        <dbReference type="ARBA" id="ARBA00004586"/>
    </source>
</evidence>
<organism evidence="15 16">
    <name type="scientific">Coemansia javaensis</name>
    <dbReference type="NCBI Taxonomy" id="2761396"/>
    <lineage>
        <taxon>Eukaryota</taxon>
        <taxon>Fungi</taxon>
        <taxon>Fungi incertae sedis</taxon>
        <taxon>Zoopagomycota</taxon>
        <taxon>Kickxellomycotina</taxon>
        <taxon>Kickxellomycetes</taxon>
        <taxon>Kickxellales</taxon>
        <taxon>Kickxellaceae</taxon>
        <taxon>Coemansia</taxon>
    </lineage>
</organism>
<dbReference type="EC" id="2.4.1.132" evidence="12"/>
<dbReference type="Pfam" id="PF13439">
    <property type="entry name" value="Glyco_transf_4"/>
    <property type="match status" value="1"/>
</dbReference>
<evidence type="ECO:0000256" key="8">
    <source>
        <dbReference type="ARBA" id="ARBA00022989"/>
    </source>
</evidence>
<keyword evidence="7 12" id="KW-0256">Endoplasmic reticulum</keyword>
<dbReference type="OrthoDB" id="448893at2759"/>
<dbReference type="Gene3D" id="3.40.50.2000">
    <property type="entry name" value="Glycogen Phosphorylase B"/>
    <property type="match status" value="2"/>
</dbReference>
<evidence type="ECO:0000256" key="6">
    <source>
        <dbReference type="ARBA" id="ARBA00022692"/>
    </source>
</evidence>
<feature type="transmembrane region" description="Helical" evidence="12">
    <location>
        <begin position="450"/>
        <end position="470"/>
    </location>
</feature>
<evidence type="ECO:0000259" key="13">
    <source>
        <dbReference type="Pfam" id="PF00534"/>
    </source>
</evidence>
<evidence type="ECO:0000256" key="10">
    <source>
        <dbReference type="ARBA" id="ARBA00045103"/>
    </source>
</evidence>
<dbReference type="InterPro" id="IPR028098">
    <property type="entry name" value="Glyco_trans_4-like_N"/>
</dbReference>
<dbReference type="InterPro" id="IPR001296">
    <property type="entry name" value="Glyco_trans_1"/>
</dbReference>
<protein>
    <recommendedName>
        <fullName evidence="12">Alpha-1,3/1,6-mannosyltransferase ALG2</fullName>
        <ecNumber evidence="12">2.4.1.132</ecNumber>
        <ecNumber evidence="12">2.4.1.257</ecNumber>
    </recommendedName>
    <alternativeName>
        <fullName evidence="12">GDP-Man:Man(1)GlcNAc(2)-PP-Dol alpha-1,3-mannosyltransferase</fullName>
    </alternativeName>
</protein>
<comment type="catalytic activity">
    <reaction evidence="10 12">
        <text>a beta-D-Man-(1-&gt;4)-beta-D-GlcNAc-(1-&gt;4)-alpha-D-GlcNAc-diphospho-di-trans,poly-cis-dolichol + GDP-alpha-D-mannose = an alpha-D-Man-(1-&gt;3)-beta-D-Man-(1-&gt;4)-beta-D-GlcNAc-(1-&gt;4)-alpha-D-GlcNAc-diphospho-di-trans,poly-cis-dolichol + GDP + H(+)</text>
        <dbReference type="Rhea" id="RHEA:29515"/>
        <dbReference type="Rhea" id="RHEA-COMP:19511"/>
        <dbReference type="Rhea" id="RHEA-COMP:19513"/>
        <dbReference type="ChEBI" id="CHEBI:15378"/>
        <dbReference type="ChEBI" id="CHEBI:57527"/>
        <dbReference type="ChEBI" id="CHEBI:58189"/>
        <dbReference type="ChEBI" id="CHEBI:58472"/>
        <dbReference type="ChEBI" id="CHEBI:132510"/>
        <dbReference type="EC" id="2.4.1.132"/>
    </reaction>
    <physiologicalReaction direction="left-to-right" evidence="10 12">
        <dbReference type="Rhea" id="RHEA:29516"/>
    </physiologicalReaction>
</comment>
<dbReference type="Proteomes" id="UP001140217">
    <property type="component" value="Unassembled WGS sequence"/>
</dbReference>
<evidence type="ECO:0000256" key="4">
    <source>
        <dbReference type="ARBA" id="ARBA00022676"/>
    </source>
</evidence>
<name>A0A9W8LI15_9FUNG</name>
<accession>A0A9W8LI15</accession>
<keyword evidence="4 12" id="KW-0328">Glycosyltransferase</keyword>
<feature type="domain" description="Glycosyltransferase subfamily 4-like N-terminal" evidence="14">
    <location>
        <begin position="16"/>
        <end position="177"/>
    </location>
</feature>
<keyword evidence="9 12" id="KW-0472">Membrane</keyword>
<keyword evidence="16" id="KW-1185">Reference proteome</keyword>
<dbReference type="GO" id="GO:0005789">
    <property type="term" value="C:endoplasmic reticulum membrane"/>
    <property type="evidence" value="ECO:0007669"/>
    <property type="project" value="UniProtKB-SubCell"/>
</dbReference>
<comment type="function">
    <text evidence="1 12">Mannosylates Man(2)GlcNAc(2)-dolichol diphosphate and Man(1)GlcNAc(2)-dolichol diphosphate to form Man(3)GlcNAc(2)-dolichol diphosphate.</text>
</comment>
<keyword evidence="5 12" id="KW-0808">Transferase</keyword>
<evidence type="ECO:0000256" key="9">
    <source>
        <dbReference type="ARBA" id="ARBA00023136"/>
    </source>
</evidence>
<feature type="domain" description="Glycosyl transferase family 1" evidence="13">
    <location>
        <begin position="314"/>
        <end position="418"/>
    </location>
</feature>
<evidence type="ECO:0000313" key="16">
    <source>
        <dbReference type="Proteomes" id="UP001140217"/>
    </source>
</evidence>
<proteinExistence type="inferred from homology"/>
<keyword evidence="8 12" id="KW-1133">Transmembrane helix</keyword>
<dbReference type="InterPro" id="IPR027054">
    <property type="entry name" value="ALG2"/>
</dbReference>
<evidence type="ECO:0000256" key="3">
    <source>
        <dbReference type="ARBA" id="ARBA00004922"/>
    </source>
</evidence>
<dbReference type="PANTHER" id="PTHR45918:SF1">
    <property type="entry name" value="ALPHA-1,3_1,6-MANNOSYLTRANSFERASE ALG2"/>
    <property type="match status" value="1"/>
</dbReference>
<evidence type="ECO:0000256" key="5">
    <source>
        <dbReference type="ARBA" id="ARBA00022679"/>
    </source>
</evidence>
<dbReference type="GO" id="GO:0004378">
    <property type="term" value="F:GDP-Man:Man(1)GlcNAc(2)-PP-Dol alpha-1,3-mannosyltransferase activity"/>
    <property type="evidence" value="ECO:0007669"/>
    <property type="project" value="UniProtKB-UniRule"/>
</dbReference>
<dbReference type="PANTHER" id="PTHR45918">
    <property type="entry name" value="ALPHA-1,3/1,6-MANNOSYLTRANSFERASE ALG2"/>
    <property type="match status" value="1"/>
</dbReference>
<dbReference type="AlphaFoldDB" id="A0A9W8LI15"/>
<evidence type="ECO:0000256" key="11">
    <source>
        <dbReference type="ARBA" id="ARBA00045104"/>
    </source>
</evidence>
<comment type="similarity">
    <text evidence="12">Belongs to the glycosyltransferase group 1 family.</text>
</comment>
<dbReference type="EC" id="2.4.1.257" evidence="12"/>
<keyword evidence="6 12" id="KW-0812">Transmembrane</keyword>
<sequence>MDRRLNIAFVHPNLGIGGAERLVVDTALGLQRRGHRVVLYTMHHDPAHCFEETRDGTLEVRVCRTRLVPSSVCGRLHILCTILQSLALARRVATDPAQYDVLFVDQLSAPIPLLKHAHAHILFYCHFPDYLQARRDGAWRRLYRAPFDLLEELTTAEADEIAVNSRFTQEAFRAAFPRIARLPRVLMPALNLAAYDRPPDLADPALAVLRTAKRLVVSINRFERKKDVALAIDAFAALGDPTACLVVAGGWDVHVPENIEHLVELEARARGLGLRTRTVAPRGSGAAALALLPAGAVRTPTLPDDGGSGSGSSERLAETDVLFLPSFSENQRAFLLSVARCTVYTPANEHLGIVPLESMYMRVPVVAADSGGPRETVPHGVAGYLCEPASRDAFGAAIRRVLAAPDDAWAAMGAAGRERVRRDFGLDAYTARLERIVAEMLARPQAGSPVLAAMAVALVALAAAAALALARWV</sequence>